<comment type="similarity">
    <text evidence="1">Belongs to the bacterial solute-binding protein 1 family.</text>
</comment>
<feature type="signal peptide" evidence="5">
    <location>
        <begin position="1"/>
        <end position="19"/>
    </location>
</feature>
<keyword evidence="7" id="KW-1185">Reference proteome</keyword>
<evidence type="ECO:0000256" key="4">
    <source>
        <dbReference type="SAM" id="MobiDB-lite"/>
    </source>
</evidence>
<feature type="region of interest" description="Disordered" evidence="4">
    <location>
        <begin position="385"/>
        <end position="409"/>
    </location>
</feature>
<dbReference type="Pfam" id="PF01547">
    <property type="entry name" value="SBP_bac_1"/>
    <property type="match status" value="1"/>
</dbReference>
<dbReference type="RefSeq" id="WP_141162066.1">
    <property type="nucleotide sequence ID" value="NZ_VHQG01000001.1"/>
</dbReference>
<organism evidence="6 7">
    <name type="scientific">Schumannella soli</name>
    <dbReference type="NCBI Taxonomy" id="2590779"/>
    <lineage>
        <taxon>Bacteria</taxon>
        <taxon>Bacillati</taxon>
        <taxon>Actinomycetota</taxon>
        <taxon>Actinomycetes</taxon>
        <taxon>Micrococcales</taxon>
        <taxon>Microbacteriaceae</taxon>
        <taxon>Schumannella</taxon>
    </lineage>
</organism>
<gene>
    <name evidence="6" type="ORF">FJ657_02340</name>
</gene>
<feature type="chain" id="PRO_5039676346" evidence="5">
    <location>
        <begin position="20"/>
        <end position="409"/>
    </location>
</feature>
<dbReference type="GO" id="GO:1901982">
    <property type="term" value="F:maltose binding"/>
    <property type="evidence" value="ECO:0007669"/>
    <property type="project" value="TreeGrafter"/>
</dbReference>
<proteinExistence type="inferred from homology"/>
<dbReference type="InterPro" id="IPR006059">
    <property type="entry name" value="SBP"/>
</dbReference>
<protein>
    <submittedName>
        <fullName evidence="6">Sugar ABC transporter substrate-binding protein</fullName>
    </submittedName>
</protein>
<dbReference type="PANTHER" id="PTHR30061">
    <property type="entry name" value="MALTOSE-BINDING PERIPLASMIC PROTEIN"/>
    <property type="match status" value="1"/>
</dbReference>
<dbReference type="GO" id="GO:0015768">
    <property type="term" value="P:maltose transport"/>
    <property type="evidence" value="ECO:0007669"/>
    <property type="project" value="TreeGrafter"/>
</dbReference>
<dbReference type="Proteomes" id="UP000316252">
    <property type="component" value="Unassembled WGS sequence"/>
</dbReference>
<evidence type="ECO:0000256" key="3">
    <source>
        <dbReference type="ARBA" id="ARBA00022729"/>
    </source>
</evidence>
<evidence type="ECO:0000256" key="1">
    <source>
        <dbReference type="ARBA" id="ARBA00008520"/>
    </source>
</evidence>
<keyword evidence="2" id="KW-0813">Transport</keyword>
<dbReference type="PANTHER" id="PTHR30061:SF50">
    <property type="entry name" value="MALTOSE_MALTODEXTRIN-BINDING PERIPLASMIC PROTEIN"/>
    <property type="match status" value="1"/>
</dbReference>
<dbReference type="EMBL" id="VHQG01000001">
    <property type="protein sequence ID" value="TPW77538.1"/>
    <property type="molecule type" value="Genomic_DNA"/>
</dbReference>
<dbReference type="CDD" id="cd13585">
    <property type="entry name" value="PBP2_TMBP_like"/>
    <property type="match status" value="1"/>
</dbReference>
<evidence type="ECO:0000256" key="2">
    <source>
        <dbReference type="ARBA" id="ARBA00022448"/>
    </source>
</evidence>
<sequence>MKKIIAALGIVAVAGLSLAGCSGSSGDAGGKVELTFQNQFSDSESAEMKTLAAEYEKDNPNVTIKLVRDNDASYYDKLVTQISAGKGPDIVRLEPPKVAQYAASGFLAPIDDALDSRSAYFDNTLDAATRDGHVYGLPQDVSTLALYYRKDMFTAAGIEAPPTTWDELKADAKKLSGDGKYGIGLFGGWGAYEFYPWLWQSGADVLNSKGDKAAFASDEGVSALQLWSDLQKTSMPPGMASATEDDVRGPFTNGTVAMFTSGPYMTSTLKSAGLTDEQFGVAPLPAGKKSASVLGGMDLSVLKNSKHQSEATAFLKWFGSDAVQTKWAQKLGFVPAKKSLYDSKAFASDPTVATFGKIIDASRSRPTVARAADVDTALGNAVTAGLSGESTPSEAMKQAAQKADEALNG</sequence>
<reference evidence="6 7" key="1">
    <citation type="submission" date="2019-06" db="EMBL/GenBank/DDBJ databases">
        <authorList>
            <person name="Li F."/>
        </authorList>
    </citation>
    <scope>NUCLEOTIDE SEQUENCE [LARGE SCALE GENOMIC DNA]</scope>
    <source>
        <strain evidence="6 7">10F1D-1</strain>
    </source>
</reference>
<comment type="caution">
    <text evidence="6">The sequence shown here is derived from an EMBL/GenBank/DDBJ whole genome shotgun (WGS) entry which is preliminary data.</text>
</comment>
<accession>A0A506Y8Y6</accession>
<dbReference type="GO" id="GO:0042956">
    <property type="term" value="P:maltodextrin transmembrane transport"/>
    <property type="evidence" value="ECO:0007669"/>
    <property type="project" value="TreeGrafter"/>
</dbReference>
<dbReference type="PROSITE" id="PS51257">
    <property type="entry name" value="PROKAR_LIPOPROTEIN"/>
    <property type="match status" value="1"/>
</dbReference>
<dbReference type="AlphaFoldDB" id="A0A506Y8Y6"/>
<evidence type="ECO:0000256" key="5">
    <source>
        <dbReference type="SAM" id="SignalP"/>
    </source>
</evidence>
<dbReference type="OrthoDB" id="2510110at2"/>
<dbReference type="SUPFAM" id="SSF53850">
    <property type="entry name" value="Periplasmic binding protein-like II"/>
    <property type="match status" value="1"/>
</dbReference>
<evidence type="ECO:0000313" key="7">
    <source>
        <dbReference type="Proteomes" id="UP000316252"/>
    </source>
</evidence>
<evidence type="ECO:0000313" key="6">
    <source>
        <dbReference type="EMBL" id="TPW77538.1"/>
    </source>
</evidence>
<dbReference type="GO" id="GO:0055052">
    <property type="term" value="C:ATP-binding cassette (ABC) transporter complex, substrate-binding subunit-containing"/>
    <property type="evidence" value="ECO:0007669"/>
    <property type="project" value="TreeGrafter"/>
</dbReference>
<name>A0A506Y8Y6_9MICO</name>
<keyword evidence="3 5" id="KW-0732">Signal</keyword>
<dbReference type="Gene3D" id="3.40.190.10">
    <property type="entry name" value="Periplasmic binding protein-like II"/>
    <property type="match status" value="2"/>
</dbReference>